<reference evidence="1" key="2">
    <citation type="submission" date="2022-01" db="EMBL/GenBank/DDBJ databases">
        <authorList>
            <person name="Yamashiro T."/>
            <person name="Shiraishi A."/>
            <person name="Satake H."/>
            <person name="Nakayama K."/>
        </authorList>
    </citation>
    <scope>NUCLEOTIDE SEQUENCE</scope>
</reference>
<comment type="caution">
    <text evidence="1">The sequence shown here is derived from an EMBL/GenBank/DDBJ whole genome shotgun (WGS) entry which is preliminary data.</text>
</comment>
<evidence type="ECO:0000313" key="2">
    <source>
        <dbReference type="Proteomes" id="UP001151760"/>
    </source>
</evidence>
<proteinExistence type="predicted"/>
<reference evidence="1" key="1">
    <citation type="journal article" date="2022" name="Int. J. Mol. Sci.">
        <title>Draft Genome of Tanacetum Coccineum: Genomic Comparison of Closely Related Tanacetum-Family Plants.</title>
        <authorList>
            <person name="Yamashiro T."/>
            <person name="Shiraishi A."/>
            <person name="Nakayama K."/>
            <person name="Satake H."/>
        </authorList>
    </citation>
    <scope>NUCLEOTIDE SEQUENCE</scope>
</reference>
<dbReference type="EMBL" id="BQNB010019606">
    <property type="protein sequence ID" value="GJT87079.1"/>
    <property type="molecule type" value="Genomic_DNA"/>
</dbReference>
<sequence>MFMLRPKPMSFYDPNVKHGLGYENPYTLKKAISHNPKIYDASCFGDTKIRVNVKDTVDILEDATKSQIKMENKLKDPIAIEKKQNVRTIDYNKLNALYEDFVPQKELSAEQTKVKCSSNARTSTSPSEIKPSLASMFSTNPMKLYLEKMENEFTTLFALKQSNSKRESIFYITPEEIRLTKFCQQEVKPILHELHLNFEIFQKRFSEDIKEMKDVFDSTESDLSETWKQNEFLNDQILEAKLKHEIECCVLLSHECVNNDVQDEIEKIQRDSVEI</sequence>
<keyword evidence="2" id="KW-1185">Reference proteome</keyword>
<name>A0ABQ5HHR5_9ASTR</name>
<accession>A0ABQ5HHR5</accession>
<evidence type="ECO:0000313" key="1">
    <source>
        <dbReference type="EMBL" id="GJT87079.1"/>
    </source>
</evidence>
<gene>
    <name evidence="1" type="ORF">Tco_1068796</name>
</gene>
<organism evidence="1 2">
    <name type="scientific">Tanacetum coccineum</name>
    <dbReference type="NCBI Taxonomy" id="301880"/>
    <lineage>
        <taxon>Eukaryota</taxon>
        <taxon>Viridiplantae</taxon>
        <taxon>Streptophyta</taxon>
        <taxon>Embryophyta</taxon>
        <taxon>Tracheophyta</taxon>
        <taxon>Spermatophyta</taxon>
        <taxon>Magnoliopsida</taxon>
        <taxon>eudicotyledons</taxon>
        <taxon>Gunneridae</taxon>
        <taxon>Pentapetalae</taxon>
        <taxon>asterids</taxon>
        <taxon>campanulids</taxon>
        <taxon>Asterales</taxon>
        <taxon>Asteraceae</taxon>
        <taxon>Asteroideae</taxon>
        <taxon>Anthemideae</taxon>
        <taxon>Anthemidinae</taxon>
        <taxon>Tanacetum</taxon>
    </lineage>
</organism>
<dbReference type="Proteomes" id="UP001151760">
    <property type="component" value="Unassembled WGS sequence"/>
</dbReference>
<protein>
    <submittedName>
        <fullName evidence="1">Uncharacterized protein</fullName>
    </submittedName>
</protein>